<evidence type="ECO:0000256" key="4">
    <source>
        <dbReference type="ARBA" id="ARBA00022898"/>
    </source>
</evidence>
<sequence length="478" mass="53085">MPFFPQQKPLPPITMSSHTDGVKPAFPENATSKEYAASLDAADPLASFREKFIIPSKANIASKKLAKPNLSQEPCIYFCGNSLGIQPKATSKYLEAQLDTWSSIGVNGHFTDIEDSPLKQWQLLAEQAAGSMCKIVGAKPEEVTAMGTLTANLHLLLASFYKPTATKHKILLDWKAFPSDHYAIESHIAWHDLDPKKSMVLIGPDEGEYRISTEKILSYIDQHANEAALLLLPGIQYYTGQLFDIKTITEYARAKGFVVGWDLAHAYANVELNLHEWNVDFAAWCTYKYGNAGPGAMGGLFVHENHGIVDYSEGEDAPRFRHRLTGWYGGDRSVRFKMDNRFKPIPGAGGFQLSNPSAIDLACLCASLSVFDETSMAELRKKSVQLTAYLEHLLLGGTTDETRPFKIITPSSPEERGAQLSLLLNPGLLHKVAYRLQEAAIVCDKREPGVVRIAPTPLYNTYTEVWLFVEQFWAALKE</sequence>
<dbReference type="EC" id="3.7.1.3" evidence="5 6"/>
<dbReference type="NCBIfam" id="TIGR01814">
    <property type="entry name" value="kynureninase"/>
    <property type="match status" value="1"/>
</dbReference>
<protein>
    <recommendedName>
        <fullName evidence="5 6">Kynureninase</fullName>
        <ecNumber evidence="5 6">3.7.1.3</ecNumber>
    </recommendedName>
    <alternativeName>
        <fullName evidence="5">Biosynthesis of nicotinic acid protein 5</fullName>
    </alternativeName>
    <alternativeName>
        <fullName evidence="5">L-kynurenine hydrolase</fullName>
    </alternativeName>
</protein>
<feature type="domain" description="Aminotransferase class V" evidence="8">
    <location>
        <begin position="187"/>
        <end position="302"/>
    </location>
</feature>
<dbReference type="Gene3D" id="3.90.1150.10">
    <property type="entry name" value="Aspartate Aminotransferase, domain 1"/>
    <property type="match status" value="1"/>
</dbReference>
<keyword evidence="1 5" id="KW-0963">Cytoplasm</keyword>
<dbReference type="InterPro" id="IPR010111">
    <property type="entry name" value="Kynureninase"/>
</dbReference>
<dbReference type="Pfam" id="PF00266">
    <property type="entry name" value="Aminotran_5"/>
    <property type="match status" value="1"/>
</dbReference>
<evidence type="ECO:0000256" key="3">
    <source>
        <dbReference type="ARBA" id="ARBA00022801"/>
    </source>
</evidence>
<dbReference type="GeneID" id="98143434"/>
<dbReference type="SUPFAM" id="SSF53383">
    <property type="entry name" value="PLP-dependent transferases"/>
    <property type="match status" value="1"/>
</dbReference>
<evidence type="ECO:0000256" key="2">
    <source>
        <dbReference type="ARBA" id="ARBA00022642"/>
    </source>
</evidence>
<dbReference type="InterPro" id="IPR000192">
    <property type="entry name" value="Aminotrans_V_dom"/>
</dbReference>
<dbReference type="InterPro" id="IPR015424">
    <property type="entry name" value="PyrdxlP-dep_Trfase"/>
</dbReference>
<evidence type="ECO:0000256" key="7">
    <source>
        <dbReference type="SAM" id="MobiDB-lite"/>
    </source>
</evidence>
<dbReference type="Proteomes" id="UP001610432">
    <property type="component" value="Unassembled WGS sequence"/>
</dbReference>
<dbReference type="InterPro" id="IPR015421">
    <property type="entry name" value="PyrdxlP-dep_Trfase_major"/>
</dbReference>
<evidence type="ECO:0000313" key="10">
    <source>
        <dbReference type="Proteomes" id="UP001610432"/>
    </source>
</evidence>
<dbReference type="InterPro" id="IPR015422">
    <property type="entry name" value="PyrdxlP-dep_Trfase_small"/>
</dbReference>
<dbReference type="PANTHER" id="PTHR14084">
    <property type="entry name" value="KYNURENINASE"/>
    <property type="match status" value="1"/>
</dbReference>
<feature type="binding site" evidence="5">
    <location>
        <position position="287"/>
    </location>
    <ligand>
        <name>pyridoxal 5'-phosphate</name>
        <dbReference type="ChEBI" id="CHEBI:597326"/>
    </ligand>
</feature>
<feature type="binding site" evidence="5">
    <location>
        <position position="355"/>
    </location>
    <ligand>
        <name>pyridoxal 5'-phosphate</name>
        <dbReference type="ChEBI" id="CHEBI:597326"/>
    </ligand>
</feature>
<comment type="pathway">
    <text evidence="5 6">Amino-acid degradation; L-kynurenine degradation; L-alanine and anthranilate from L-kynurenine: step 1/1.</text>
</comment>
<feature type="region of interest" description="Disordered" evidence="7">
    <location>
        <begin position="1"/>
        <end position="23"/>
    </location>
</feature>
<keyword evidence="9" id="KW-0808">Transferase</keyword>
<comment type="caution">
    <text evidence="9">The sequence shown here is derived from an EMBL/GenBank/DDBJ whole genome shotgun (WGS) entry which is preliminary data.</text>
</comment>
<name>A0ABR4M0T3_9EURO</name>
<comment type="function">
    <text evidence="5 6">Catalyzes the cleavage of L-kynurenine (L-Kyn) and L-3-hydroxykynurenine (L-3OHKyn) into anthranilic acid (AA) and 3-hydroxyanthranilic acid (3-OHAA), respectively.</text>
</comment>
<feature type="modified residue" description="N6-(pyridoxal phosphate)lysine" evidence="5">
    <location>
        <position position="288"/>
    </location>
</feature>
<feature type="binding site" evidence="5">
    <location>
        <position position="262"/>
    </location>
    <ligand>
        <name>pyridoxal 5'-phosphate</name>
        <dbReference type="ChEBI" id="CHEBI:597326"/>
    </ligand>
</feature>
<comment type="caution">
    <text evidence="5">Lacks conserved residue(s) required for the propagation of feature annotation.</text>
</comment>
<dbReference type="HAMAP" id="MF_01970">
    <property type="entry name" value="Kynureninase"/>
    <property type="match status" value="1"/>
</dbReference>
<comment type="subunit">
    <text evidence="5 6">Homodimer.</text>
</comment>
<gene>
    <name evidence="5" type="primary">BNA5</name>
    <name evidence="9" type="ORF">BJX67DRAFT_345553</name>
</gene>
<dbReference type="RefSeq" id="XP_070889400.1">
    <property type="nucleotide sequence ID" value="XM_071028362.1"/>
</dbReference>
<keyword evidence="4 5" id="KW-0663">Pyridoxal phosphate</keyword>
<evidence type="ECO:0000256" key="1">
    <source>
        <dbReference type="ARBA" id="ARBA00022490"/>
    </source>
</evidence>
<feature type="binding site" evidence="5">
    <location>
        <position position="149"/>
    </location>
    <ligand>
        <name>pyridoxal 5'-phosphate</name>
        <dbReference type="ChEBI" id="CHEBI:597326"/>
    </ligand>
</feature>
<dbReference type="Pfam" id="PF22580">
    <property type="entry name" value="KYNU_C"/>
    <property type="match status" value="1"/>
</dbReference>
<comment type="subcellular location">
    <subcellularLocation>
        <location evidence="5 6">Cytoplasm</location>
    </subcellularLocation>
</comment>
<comment type="cofactor">
    <cofactor evidence="5 6">
        <name>pyridoxal 5'-phosphate</name>
        <dbReference type="ChEBI" id="CHEBI:597326"/>
    </cofactor>
</comment>
<accession>A0ABR4M0T3</accession>
<dbReference type="GO" id="GO:0016740">
    <property type="term" value="F:transferase activity"/>
    <property type="evidence" value="ECO:0007669"/>
    <property type="project" value="UniProtKB-KW"/>
</dbReference>
<comment type="catalytic activity">
    <reaction evidence="6">
        <text>3-hydroxy-L-kynurenine + H2O = 3-hydroxyanthranilate + L-alanine + H(+)</text>
        <dbReference type="Rhea" id="RHEA:25143"/>
        <dbReference type="ChEBI" id="CHEBI:15377"/>
        <dbReference type="ChEBI" id="CHEBI:15378"/>
        <dbReference type="ChEBI" id="CHEBI:36559"/>
        <dbReference type="ChEBI" id="CHEBI:57972"/>
        <dbReference type="ChEBI" id="CHEBI:58125"/>
        <dbReference type="EC" id="3.7.1.3"/>
    </reaction>
</comment>
<comment type="similarity">
    <text evidence="5 6">Belongs to the kynureninase family.</text>
</comment>
<feature type="binding site" evidence="5">
    <location>
        <position position="150"/>
    </location>
    <ligand>
        <name>pyridoxal 5'-phosphate</name>
        <dbReference type="ChEBI" id="CHEBI:597326"/>
    </ligand>
</feature>
<comment type="pathway">
    <text evidence="5 6">Cofactor biosynthesis; NAD(+) biosynthesis; quinolinate from L-kynurenine: step 2/3.</text>
</comment>
<dbReference type="Gene3D" id="3.40.640.10">
    <property type="entry name" value="Type I PLP-dependent aspartate aminotransferase-like (Major domain)"/>
    <property type="match status" value="1"/>
</dbReference>
<evidence type="ECO:0000259" key="8">
    <source>
        <dbReference type="Pfam" id="PF00266"/>
    </source>
</evidence>
<comment type="catalytic activity">
    <reaction evidence="5 6">
        <text>L-kynurenine + H2O = anthranilate + L-alanine + H(+)</text>
        <dbReference type="Rhea" id="RHEA:16813"/>
        <dbReference type="ChEBI" id="CHEBI:15377"/>
        <dbReference type="ChEBI" id="CHEBI:15378"/>
        <dbReference type="ChEBI" id="CHEBI:16567"/>
        <dbReference type="ChEBI" id="CHEBI:57959"/>
        <dbReference type="ChEBI" id="CHEBI:57972"/>
        <dbReference type="EC" id="3.7.1.3"/>
    </reaction>
</comment>
<evidence type="ECO:0000313" key="9">
    <source>
        <dbReference type="EMBL" id="KAL2870421.1"/>
    </source>
</evidence>
<proteinExistence type="inferred from homology"/>
<feature type="binding site" evidence="5">
    <location>
        <begin position="177"/>
        <end position="180"/>
    </location>
    <ligand>
        <name>pyridoxal 5'-phosphate</name>
        <dbReference type="ChEBI" id="CHEBI:597326"/>
    </ligand>
</feature>
<reference evidence="9 10" key="1">
    <citation type="submission" date="2024-07" db="EMBL/GenBank/DDBJ databases">
        <title>Section-level genome sequencing and comparative genomics of Aspergillus sections Usti and Cavernicolus.</title>
        <authorList>
            <consortium name="Lawrence Berkeley National Laboratory"/>
            <person name="Nybo J.L."/>
            <person name="Vesth T.C."/>
            <person name="Theobald S."/>
            <person name="Frisvad J.C."/>
            <person name="Larsen T.O."/>
            <person name="Kjaerboelling I."/>
            <person name="Rothschild-Mancinelli K."/>
            <person name="Lyhne E.K."/>
            <person name="Kogle M.E."/>
            <person name="Barry K."/>
            <person name="Clum A."/>
            <person name="Na H."/>
            <person name="Ledsgaard L."/>
            <person name="Lin J."/>
            <person name="Lipzen A."/>
            <person name="Kuo A."/>
            <person name="Riley R."/>
            <person name="Mondo S."/>
            <person name="Labutti K."/>
            <person name="Haridas S."/>
            <person name="Pangalinan J."/>
            <person name="Salamov A.A."/>
            <person name="Simmons B.A."/>
            <person name="Magnuson J.K."/>
            <person name="Chen J."/>
            <person name="Drula E."/>
            <person name="Henrissat B."/>
            <person name="Wiebenga A."/>
            <person name="Lubbers R.J."/>
            <person name="Gomes A.C."/>
            <person name="Macurrencykelacurrency M.R."/>
            <person name="Stajich J."/>
            <person name="Grigoriev I.V."/>
            <person name="Mortensen U.H."/>
            <person name="De Vries R.P."/>
            <person name="Baker S.E."/>
            <person name="Andersen M.R."/>
        </authorList>
    </citation>
    <scope>NUCLEOTIDE SEQUENCE [LARGE SCALE GENOMIC DNA]</scope>
    <source>
        <strain evidence="9 10">CBS 449.75</strain>
    </source>
</reference>
<keyword evidence="10" id="KW-1185">Reference proteome</keyword>
<dbReference type="PIRSF" id="PIRSF038800">
    <property type="entry name" value="KYNU"/>
    <property type="match status" value="1"/>
</dbReference>
<evidence type="ECO:0000256" key="6">
    <source>
        <dbReference type="PIRNR" id="PIRNR038800"/>
    </source>
</evidence>
<feature type="binding site" evidence="5">
    <location>
        <position position="327"/>
    </location>
    <ligand>
        <name>pyridoxal 5'-phosphate</name>
        <dbReference type="ChEBI" id="CHEBI:597326"/>
    </ligand>
</feature>
<keyword evidence="2 5" id="KW-0662">Pyridine nucleotide biosynthesis</keyword>
<dbReference type="EMBL" id="JBFXLQ010000006">
    <property type="protein sequence ID" value="KAL2870421.1"/>
    <property type="molecule type" value="Genomic_DNA"/>
</dbReference>
<feature type="binding site" evidence="5">
    <location>
        <position position="265"/>
    </location>
    <ligand>
        <name>pyridoxal 5'-phosphate</name>
        <dbReference type="ChEBI" id="CHEBI:597326"/>
    </ligand>
</feature>
<dbReference type="PANTHER" id="PTHR14084:SF2">
    <property type="entry name" value="KYNURENINASE 2"/>
    <property type="match status" value="1"/>
</dbReference>
<evidence type="ECO:0000256" key="5">
    <source>
        <dbReference type="HAMAP-Rule" id="MF_03017"/>
    </source>
</evidence>
<organism evidence="9 10">
    <name type="scientific">Aspergillus lucknowensis</name>
    <dbReference type="NCBI Taxonomy" id="176173"/>
    <lineage>
        <taxon>Eukaryota</taxon>
        <taxon>Fungi</taxon>
        <taxon>Dikarya</taxon>
        <taxon>Ascomycota</taxon>
        <taxon>Pezizomycotina</taxon>
        <taxon>Eurotiomycetes</taxon>
        <taxon>Eurotiomycetidae</taxon>
        <taxon>Eurotiales</taxon>
        <taxon>Aspergillaceae</taxon>
        <taxon>Aspergillus</taxon>
        <taxon>Aspergillus subgen. Nidulantes</taxon>
    </lineage>
</organism>
<keyword evidence="3 5" id="KW-0378">Hydrolase</keyword>